<dbReference type="InterPro" id="IPR029043">
    <property type="entry name" value="GcvT/YgfZ_C"/>
</dbReference>
<dbReference type="Gene3D" id="3.30.70.1400">
    <property type="entry name" value="Aminomethyltransferase beta-barrel domains"/>
    <property type="match status" value="1"/>
</dbReference>
<evidence type="ECO:0000259" key="2">
    <source>
        <dbReference type="Pfam" id="PF01266"/>
    </source>
</evidence>
<dbReference type="OrthoDB" id="498204at2759"/>
<organism evidence="8">
    <name type="scientific">Thelazia callipaeda</name>
    <name type="common">Oriental eyeworm</name>
    <name type="synonym">Parasitic nematode</name>
    <dbReference type="NCBI Taxonomy" id="103827"/>
    <lineage>
        <taxon>Eukaryota</taxon>
        <taxon>Metazoa</taxon>
        <taxon>Ecdysozoa</taxon>
        <taxon>Nematoda</taxon>
        <taxon>Chromadorea</taxon>
        <taxon>Rhabditida</taxon>
        <taxon>Spirurina</taxon>
        <taxon>Spiruromorpha</taxon>
        <taxon>Thelazioidea</taxon>
        <taxon>Thelaziidae</taxon>
        <taxon>Thelazia</taxon>
    </lineage>
</organism>
<name>A0A0N5CVR1_THECL</name>
<dbReference type="OMA" id="NGWERPN"/>
<proteinExistence type="inferred from homology"/>
<feature type="domain" description="FAD dependent oxidoreductase central" evidence="5">
    <location>
        <begin position="392"/>
        <end position="435"/>
    </location>
</feature>
<dbReference type="SUPFAM" id="SSF54373">
    <property type="entry name" value="FAD-linked reductases, C-terminal domain"/>
    <property type="match status" value="1"/>
</dbReference>
<dbReference type="Pfam" id="PF16350">
    <property type="entry name" value="FAO_M"/>
    <property type="match status" value="1"/>
</dbReference>
<dbReference type="InterPro" id="IPR027266">
    <property type="entry name" value="TrmE/GcvT-like"/>
</dbReference>
<feature type="domain" description="Aminomethyltransferase C-terminal" evidence="4">
    <location>
        <begin position="754"/>
        <end position="815"/>
    </location>
</feature>
<evidence type="ECO:0000313" key="7">
    <source>
        <dbReference type="Proteomes" id="UP000276776"/>
    </source>
</evidence>
<dbReference type="Gene3D" id="3.30.1360.120">
    <property type="entry name" value="Probable tRNA modification gtpase trme, domain 1"/>
    <property type="match status" value="1"/>
</dbReference>
<dbReference type="InterPro" id="IPR006222">
    <property type="entry name" value="GCVT_N"/>
</dbReference>
<dbReference type="InterPro" id="IPR028896">
    <property type="entry name" value="GcvT/YgfZ/DmdA"/>
</dbReference>
<dbReference type="STRING" id="103827.A0A0N5CVR1"/>
<dbReference type="Gene3D" id="3.50.50.60">
    <property type="entry name" value="FAD/NAD(P)-binding domain"/>
    <property type="match status" value="1"/>
</dbReference>
<dbReference type="SUPFAM" id="SSF51905">
    <property type="entry name" value="FAD/NAD(P)-binding domain"/>
    <property type="match status" value="1"/>
</dbReference>
<dbReference type="InterPro" id="IPR032503">
    <property type="entry name" value="FAO_M"/>
</dbReference>
<evidence type="ECO:0000259" key="4">
    <source>
        <dbReference type="Pfam" id="PF08669"/>
    </source>
</evidence>
<dbReference type="Pfam" id="PF01571">
    <property type="entry name" value="GCV_T"/>
    <property type="match status" value="1"/>
</dbReference>
<dbReference type="InterPro" id="IPR036188">
    <property type="entry name" value="FAD/NAD-bd_sf"/>
</dbReference>
<reference evidence="8" key="1">
    <citation type="submission" date="2017-02" db="UniProtKB">
        <authorList>
            <consortium name="WormBaseParasite"/>
        </authorList>
    </citation>
    <scope>IDENTIFICATION</scope>
</reference>
<dbReference type="Pfam" id="PF08669">
    <property type="entry name" value="GCV_T_C"/>
    <property type="match status" value="1"/>
</dbReference>
<dbReference type="SUPFAM" id="SSF103025">
    <property type="entry name" value="Folate-binding domain"/>
    <property type="match status" value="1"/>
</dbReference>
<evidence type="ECO:0000259" key="3">
    <source>
        <dbReference type="Pfam" id="PF01571"/>
    </source>
</evidence>
<dbReference type="PANTHER" id="PTHR43757">
    <property type="entry name" value="AMINOMETHYLTRANSFERASE"/>
    <property type="match status" value="1"/>
</dbReference>
<dbReference type="AlphaFoldDB" id="A0A0N5CVR1"/>
<dbReference type="InterPro" id="IPR013977">
    <property type="entry name" value="GcvT_C"/>
</dbReference>
<evidence type="ECO:0000313" key="8">
    <source>
        <dbReference type="WBParaSite" id="TCLT_0000440801-mRNA-1"/>
    </source>
</evidence>
<dbReference type="Pfam" id="PF01266">
    <property type="entry name" value="DAO"/>
    <property type="match status" value="1"/>
</dbReference>
<evidence type="ECO:0000256" key="1">
    <source>
        <dbReference type="ARBA" id="ARBA00008609"/>
    </source>
</evidence>
<evidence type="ECO:0000313" key="6">
    <source>
        <dbReference type="EMBL" id="VDN01501.1"/>
    </source>
</evidence>
<dbReference type="EMBL" id="UYYF01004287">
    <property type="protein sequence ID" value="VDN01501.1"/>
    <property type="molecule type" value="Genomic_DNA"/>
</dbReference>
<sequence length="834" mass="94525">MLALFKRAYKRQLIEQARLLSEAPKNAFAIVVGGGIVGTSVAYHLTLRDVSDVVLLEKEKLVGTSFLTPGLVSSAHPIHRYKPFLAWSVDLYSRLEEETGEKVEFYRPGTLRLATSEMRMDEFRQYTSRDYFQPGDVAKTALIKAEEVKQLAPILDTKTILGALYTSGDGYVNVKNLTRALAKGAQQRGAIIVEQCPNIKAVEEANNEWIVKFTDGNEIRARHIVNASGLWARELGRFTNLDIPLVIVEHQYAHIGPLPEVEPLIDLPAIIEHDSTFYIRRAGNCLFFGGFEPKPSDVVVREDWMEKTPEKIDVKPDFKRLERVYEHACDLIPCLRGAKIDAYGSASTMMADGYPLVGPINYKQNYWLQVGCLEGISSGGGMGKYLADWIVDGEPPAELFDTDANRFDRWVTRDYVINKCRETYSMFYNWSYKNRLVGRPTGRVSGIYGRLQKQGCFYLFRNGWEVAESFAAEYKDKLPNMIREYQMVSNKCGVIDLSWRGKIEVRGRDSDKLLNYALTNRPPALGEVSSGLLLTKKGNIFSFMQLFQQDQYRSEYILLTDPERESRELNWLNKVAHEIGADVEISGVSEYLASLAVVGPRSREVLEELTRSDLAFDQTAAKLMRLGSVPVITVRTSRDTGQLSYELYHARGDTLRLYNSIMDVGKRYGIVNFGQSTLNMMRIENGHKIWGREASHLITLNTNPYECGLSCLVDLSKENFIGKSSCLELSQSLWHRKQVLIICEPLTEFQGWRMIPKRMEVIRKEGSEERVGQVTSGTYSVRLHRPLAFAWVQSNITPEDKLWIDLGGSQVQGQIYEGSTVCDIDETKLSLEEI</sequence>
<evidence type="ECO:0000259" key="5">
    <source>
        <dbReference type="Pfam" id="PF16350"/>
    </source>
</evidence>
<dbReference type="Gene3D" id="3.30.9.10">
    <property type="entry name" value="D-Amino Acid Oxidase, subunit A, domain 2"/>
    <property type="match status" value="1"/>
</dbReference>
<feature type="domain" description="GCVT N-terminal" evidence="3">
    <location>
        <begin position="448"/>
        <end position="717"/>
    </location>
</feature>
<protein>
    <submittedName>
        <fullName evidence="8">Dimethylglycine dehydrogenase, mitochondrial</fullName>
    </submittedName>
</protein>
<gene>
    <name evidence="6" type="ORF">TCLT_LOCUS4397</name>
</gene>
<comment type="similarity">
    <text evidence="1">Belongs to the GcvT family.</text>
</comment>
<reference evidence="6 7" key="2">
    <citation type="submission" date="2018-11" db="EMBL/GenBank/DDBJ databases">
        <authorList>
            <consortium name="Pathogen Informatics"/>
        </authorList>
    </citation>
    <scope>NUCLEOTIDE SEQUENCE [LARGE SCALE GENOMIC DNA]</scope>
</reference>
<accession>A0A0N5CVR1</accession>
<dbReference type="InterPro" id="IPR006076">
    <property type="entry name" value="FAD-dep_OxRdtase"/>
</dbReference>
<dbReference type="GO" id="GO:0005739">
    <property type="term" value="C:mitochondrion"/>
    <property type="evidence" value="ECO:0007669"/>
    <property type="project" value="TreeGrafter"/>
</dbReference>
<feature type="domain" description="FAD dependent oxidoreductase" evidence="2">
    <location>
        <begin position="30"/>
        <end position="389"/>
    </location>
</feature>
<dbReference type="Proteomes" id="UP000276776">
    <property type="component" value="Unassembled WGS sequence"/>
</dbReference>
<dbReference type="SUPFAM" id="SSF101790">
    <property type="entry name" value="Aminomethyltransferase beta-barrel domain"/>
    <property type="match status" value="1"/>
</dbReference>
<dbReference type="WBParaSite" id="TCLT_0000440801-mRNA-1">
    <property type="protein sequence ID" value="TCLT_0000440801-mRNA-1"/>
    <property type="gene ID" value="TCLT_0000440801"/>
</dbReference>
<keyword evidence="7" id="KW-1185">Reference proteome</keyword>
<dbReference type="Gene3D" id="2.40.30.110">
    <property type="entry name" value="Aminomethyltransferase beta-barrel domains"/>
    <property type="match status" value="1"/>
</dbReference>
<dbReference type="PANTHER" id="PTHR43757:SF2">
    <property type="entry name" value="AMINOMETHYLTRANSFERASE, MITOCHONDRIAL"/>
    <property type="match status" value="1"/>
</dbReference>